<dbReference type="InterPro" id="IPR036640">
    <property type="entry name" value="ABC1_TM_sf"/>
</dbReference>
<dbReference type="EMBL" id="SPNC01000225">
    <property type="protein sequence ID" value="TFH93994.1"/>
    <property type="molecule type" value="Genomic_DNA"/>
</dbReference>
<gene>
    <name evidence="12" type="ORF">E4P47_09400</name>
</gene>
<dbReference type="InterPro" id="IPR011527">
    <property type="entry name" value="ABC1_TM_dom"/>
</dbReference>
<reference evidence="12 13" key="1">
    <citation type="submission" date="2019-03" db="EMBL/GenBank/DDBJ databases">
        <title>Porphyromonas levii Isolated from the Uterus of Dairy Cows.</title>
        <authorList>
            <person name="Francis A.M."/>
        </authorList>
    </citation>
    <scope>NUCLEOTIDE SEQUENCE [LARGE SCALE GENOMIC DNA]</scope>
    <source>
        <strain evidence="12 13">AF5678</strain>
    </source>
</reference>
<evidence type="ECO:0000256" key="2">
    <source>
        <dbReference type="ARBA" id="ARBA00022448"/>
    </source>
</evidence>
<evidence type="ECO:0000259" key="10">
    <source>
        <dbReference type="PROSITE" id="PS50893"/>
    </source>
</evidence>
<feature type="transmembrane region" description="Helical" evidence="9">
    <location>
        <begin position="52"/>
        <end position="77"/>
    </location>
</feature>
<dbReference type="SMART" id="SM00382">
    <property type="entry name" value="AAA"/>
    <property type="match status" value="1"/>
</dbReference>
<dbReference type="GO" id="GO:0005524">
    <property type="term" value="F:ATP binding"/>
    <property type="evidence" value="ECO:0007669"/>
    <property type="project" value="UniProtKB-KW"/>
</dbReference>
<dbReference type="Gene3D" id="3.40.50.300">
    <property type="entry name" value="P-loop containing nucleotide triphosphate hydrolases"/>
    <property type="match status" value="1"/>
</dbReference>
<evidence type="ECO:0000313" key="12">
    <source>
        <dbReference type="EMBL" id="TFH93994.1"/>
    </source>
</evidence>
<evidence type="ECO:0000256" key="6">
    <source>
        <dbReference type="ARBA" id="ARBA00022840"/>
    </source>
</evidence>
<dbReference type="InterPro" id="IPR039421">
    <property type="entry name" value="Type_1_exporter"/>
</dbReference>
<dbReference type="GO" id="GO:0015421">
    <property type="term" value="F:ABC-type oligopeptide transporter activity"/>
    <property type="evidence" value="ECO:0007669"/>
    <property type="project" value="TreeGrafter"/>
</dbReference>
<dbReference type="Proteomes" id="UP000297225">
    <property type="component" value="Unassembled WGS sequence"/>
</dbReference>
<keyword evidence="13" id="KW-1185">Reference proteome</keyword>
<keyword evidence="6" id="KW-0067">ATP-binding</keyword>
<proteinExistence type="predicted"/>
<keyword evidence="3" id="KW-1003">Cell membrane</keyword>
<evidence type="ECO:0000256" key="4">
    <source>
        <dbReference type="ARBA" id="ARBA00022692"/>
    </source>
</evidence>
<evidence type="ECO:0000256" key="8">
    <source>
        <dbReference type="ARBA" id="ARBA00023136"/>
    </source>
</evidence>
<evidence type="ECO:0000256" key="7">
    <source>
        <dbReference type="ARBA" id="ARBA00022989"/>
    </source>
</evidence>
<name>A0A4Y8WMJ4_9PORP</name>
<dbReference type="SUPFAM" id="SSF90123">
    <property type="entry name" value="ABC transporter transmembrane region"/>
    <property type="match status" value="1"/>
</dbReference>
<dbReference type="PROSITE" id="PS50929">
    <property type="entry name" value="ABC_TM1F"/>
    <property type="match status" value="1"/>
</dbReference>
<comment type="subcellular location">
    <subcellularLocation>
        <location evidence="1">Cell membrane</location>
        <topology evidence="1">Multi-pass membrane protein</topology>
    </subcellularLocation>
</comment>
<evidence type="ECO:0000256" key="1">
    <source>
        <dbReference type="ARBA" id="ARBA00004651"/>
    </source>
</evidence>
<dbReference type="PROSITE" id="PS50893">
    <property type="entry name" value="ABC_TRANSPORTER_2"/>
    <property type="match status" value="1"/>
</dbReference>
<dbReference type="GO" id="GO:0016887">
    <property type="term" value="F:ATP hydrolysis activity"/>
    <property type="evidence" value="ECO:0007669"/>
    <property type="project" value="InterPro"/>
</dbReference>
<keyword evidence="8 9" id="KW-0472">Membrane</keyword>
<feature type="transmembrane region" description="Helical" evidence="9">
    <location>
        <begin position="89"/>
        <end position="110"/>
    </location>
</feature>
<dbReference type="GO" id="GO:0005886">
    <property type="term" value="C:plasma membrane"/>
    <property type="evidence" value="ECO:0007669"/>
    <property type="project" value="UniProtKB-SubCell"/>
</dbReference>
<dbReference type="InterPro" id="IPR003439">
    <property type="entry name" value="ABC_transporter-like_ATP-bd"/>
</dbReference>
<dbReference type="InterPro" id="IPR003593">
    <property type="entry name" value="AAA+_ATPase"/>
</dbReference>
<sequence>ISTKTNGEEKGIVLLLEPTDEFYSQEVTDGGKLEKGNRLAFLRNYVKKYRRYFGQIILGLLLGSLIQLVFPFLTQAIVDTGIGGRDIGFIWLVLLAQLMLLFSRTAISFIRSKLLLHISTRINISLISDFFIKLMKLPMKFFDTKLLGDLLQRIEDHRRVEQFLTSNSLNLLFSFFTFIIFSIVLAYYNLLIFGVFVVGTLLYAGWITLFLKKRRTLDYKYFEQAGRNRNVTYQLINGMQEIKLQGCEQRKRWEWEDVQADLFKVNLQSLNLQQVQQAGSITINEVKNILITVLAATAVIHGDMTLGMMLAVQYIIGQLNSPVEQLIQFIYSWQDVSISLDRMNEIHTEENEENSDRYVTSFALDNLDIKVENLSFKYDIYSPTPILDHLNLTIPNGKVTAIVGASGSGKTTLIKLLLGYYSPLEGSIKVSGRDLEEYNLSWWRSHCGAVMQEGYLFSDTIARNIAISDDTPDVDRIRAAASTANIADHIESLPLAYNTMIGQDGQGISQGQRQRILIARMVYKDPIFVFLDEATNALDANNERTITEKLENFYKGKTVVVVAHRLSTVRNADQIVVLDEGKIVEVGNHESLTDLRGKYYELVKNQLELGN</sequence>
<organism evidence="12 13">
    <name type="scientific">Porphyromonas levii</name>
    <dbReference type="NCBI Taxonomy" id="28114"/>
    <lineage>
        <taxon>Bacteria</taxon>
        <taxon>Pseudomonadati</taxon>
        <taxon>Bacteroidota</taxon>
        <taxon>Bacteroidia</taxon>
        <taxon>Bacteroidales</taxon>
        <taxon>Porphyromonadaceae</taxon>
        <taxon>Porphyromonas</taxon>
    </lineage>
</organism>
<keyword evidence="5" id="KW-0547">Nucleotide-binding</keyword>
<feature type="domain" description="ABC transporter" evidence="10">
    <location>
        <begin position="369"/>
        <end position="605"/>
    </location>
</feature>
<feature type="domain" description="ABC transmembrane type-1" evidence="11">
    <location>
        <begin position="56"/>
        <end position="335"/>
    </location>
</feature>
<keyword evidence="2" id="KW-0813">Transport</keyword>
<dbReference type="PANTHER" id="PTHR43394:SF1">
    <property type="entry name" value="ATP-BINDING CASSETTE SUB-FAMILY B MEMBER 10, MITOCHONDRIAL"/>
    <property type="match status" value="1"/>
</dbReference>
<evidence type="ECO:0000256" key="5">
    <source>
        <dbReference type="ARBA" id="ARBA00022741"/>
    </source>
</evidence>
<keyword evidence="7 9" id="KW-1133">Transmembrane helix</keyword>
<feature type="transmembrane region" description="Helical" evidence="9">
    <location>
        <begin position="289"/>
        <end position="316"/>
    </location>
</feature>
<evidence type="ECO:0000256" key="9">
    <source>
        <dbReference type="SAM" id="Phobius"/>
    </source>
</evidence>
<dbReference type="InterPro" id="IPR017871">
    <property type="entry name" value="ABC_transporter-like_CS"/>
</dbReference>
<dbReference type="InterPro" id="IPR027417">
    <property type="entry name" value="P-loop_NTPase"/>
</dbReference>
<dbReference type="RefSeq" id="WP_134852680.1">
    <property type="nucleotide sequence ID" value="NZ_SPNC01000225.1"/>
</dbReference>
<dbReference type="SUPFAM" id="SSF52540">
    <property type="entry name" value="P-loop containing nucleoside triphosphate hydrolases"/>
    <property type="match status" value="1"/>
</dbReference>
<dbReference type="AlphaFoldDB" id="A0A4Y8WMJ4"/>
<feature type="transmembrane region" description="Helical" evidence="9">
    <location>
        <begin position="190"/>
        <end position="211"/>
    </location>
</feature>
<dbReference type="Gene3D" id="1.20.1560.10">
    <property type="entry name" value="ABC transporter type 1, transmembrane domain"/>
    <property type="match status" value="1"/>
</dbReference>
<dbReference type="PANTHER" id="PTHR43394">
    <property type="entry name" value="ATP-DEPENDENT PERMEASE MDL1, MITOCHONDRIAL"/>
    <property type="match status" value="1"/>
</dbReference>
<evidence type="ECO:0000313" key="13">
    <source>
        <dbReference type="Proteomes" id="UP000297225"/>
    </source>
</evidence>
<feature type="transmembrane region" description="Helical" evidence="9">
    <location>
        <begin position="163"/>
        <end position="184"/>
    </location>
</feature>
<accession>A0A4Y8WMJ4</accession>
<dbReference type="Pfam" id="PF00664">
    <property type="entry name" value="ABC_membrane"/>
    <property type="match status" value="1"/>
</dbReference>
<protein>
    <submittedName>
        <fullName evidence="12">Peptidase domain-containing ABC transporter</fullName>
    </submittedName>
</protein>
<dbReference type="PROSITE" id="PS00211">
    <property type="entry name" value="ABC_TRANSPORTER_1"/>
    <property type="match status" value="1"/>
</dbReference>
<dbReference type="Pfam" id="PF00005">
    <property type="entry name" value="ABC_tran"/>
    <property type="match status" value="1"/>
</dbReference>
<comment type="caution">
    <text evidence="12">The sequence shown here is derived from an EMBL/GenBank/DDBJ whole genome shotgun (WGS) entry which is preliminary data.</text>
</comment>
<evidence type="ECO:0000259" key="11">
    <source>
        <dbReference type="PROSITE" id="PS50929"/>
    </source>
</evidence>
<feature type="non-terminal residue" evidence="12">
    <location>
        <position position="1"/>
    </location>
</feature>
<keyword evidence="4 9" id="KW-0812">Transmembrane</keyword>
<dbReference type="CDD" id="cd18571">
    <property type="entry name" value="ABC_6TM_peptidase_like"/>
    <property type="match status" value="1"/>
</dbReference>
<dbReference type="FunFam" id="3.40.50.300:FF:000299">
    <property type="entry name" value="ABC transporter ATP-binding protein/permease"/>
    <property type="match status" value="1"/>
</dbReference>
<evidence type="ECO:0000256" key="3">
    <source>
        <dbReference type="ARBA" id="ARBA00022475"/>
    </source>
</evidence>